<name>A0A927E4M4_9HYPH</name>
<dbReference type="PROSITE" id="PS01124">
    <property type="entry name" value="HTH_ARAC_FAMILY_2"/>
    <property type="match status" value="1"/>
</dbReference>
<dbReference type="InterPro" id="IPR050204">
    <property type="entry name" value="AraC_XylS_family_regulators"/>
</dbReference>
<evidence type="ECO:0000256" key="2">
    <source>
        <dbReference type="ARBA" id="ARBA00023125"/>
    </source>
</evidence>
<evidence type="ECO:0000259" key="5">
    <source>
        <dbReference type="PROSITE" id="PS01124"/>
    </source>
</evidence>
<dbReference type="SUPFAM" id="SSF46689">
    <property type="entry name" value="Homeodomain-like"/>
    <property type="match status" value="2"/>
</dbReference>
<keyword evidence="7" id="KW-1185">Reference proteome</keyword>
<dbReference type="PANTHER" id="PTHR46796">
    <property type="entry name" value="HTH-TYPE TRANSCRIPTIONAL ACTIVATOR RHAS-RELATED"/>
    <property type="match status" value="1"/>
</dbReference>
<proteinExistence type="predicted"/>
<dbReference type="InterPro" id="IPR018060">
    <property type="entry name" value="HTH_AraC"/>
</dbReference>
<accession>A0A927E4M4</accession>
<dbReference type="Gene3D" id="1.10.10.60">
    <property type="entry name" value="Homeodomain-like"/>
    <property type="match status" value="1"/>
</dbReference>
<dbReference type="InterPro" id="IPR018062">
    <property type="entry name" value="HTH_AraC-typ_CS"/>
</dbReference>
<keyword evidence="1" id="KW-0805">Transcription regulation</keyword>
<dbReference type="AlphaFoldDB" id="A0A927E4M4"/>
<evidence type="ECO:0000313" key="7">
    <source>
        <dbReference type="Proteomes" id="UP000619295"/>
    </source>
</evidence>
<evidence type="ECO:0000256" key="3">
    <source>
        <dbReference type="ARBA" id="ARBA00023163"/>
    </source>
</evidence>
<dbReference type="PRINTS" id="PR00032">
    <property type="entry name" value="HTHARAC"/>
</dbReference>
<keyword evidence="2" id="KW-0238">DNA-binding</keyword>
<dbReference type="Pfam" id="PF12833">
    <property type="entry name" value="HTH_18"/>
    <property type="match status" value="1"/>
</dbReference>
<comment type="caution">
    <text evidence="6">The sequence shown here is derived from an EMBL/GenBank/DDBJ whole genome shotgun (WGS) entry which is preliminary data.</text>
</comment>
<feature type="region of interest" description="Disordered" evidence="4">
    <location>
        <begin position="287"/>
        <end position="312"/>
    </location>
</feature>
<evidence type="ECO:0000256" key="1">
    <source>
        <dbReference type="ARBA" id="ARBA00023015"/>
    </source>
</evidence>
<dbReference type="GO" id="GO:0003700">
    <property type="term" value="F:DNA-binding transcription factor activity"/>
    <property type="evidence" value="ECO:0007669"/>
    <property type="project" value="InterPro"/>
</dbReference>
<keyword evidence="3" id="KW-0804">Transcription</keyword>
<evidence type="ECO:0000256" key="4">
    <source>
        <dbReference type="SAM" id="MobiDB-lite"/>
    </source>
</evidence>
<dbReference type="EMBL" id="JACXWY010000002">
    <property type="protein sequence ID" value="MBD3844716.1"/>
    <property type="molecule type" value="Genomic_DNA"/>
</dbReference>
<protein>
    <submittedName>
        <fullName evidence="6">Helix-turn-helix transcriptional regulator</fullName>
    </submittedName>
</protein>
<dbReference type="PROSITE" id="PS00041">
    <property type="entry name" value="HTH_ARAC_FAMILY_1"/>
    <property type="match status" value="1"/>
</dbReference>
<feature type="domain" description="HTH araC/xylS-type" evidence="5">
    <location>
        <begin position="192"/>
        <end position="290"/>
    </location>
</feature>
<evidence type="ECO:0000313" key="6">
    <source>
        <dbReference type="EMBL" id="MBD3844716.1"/>
    </source>
</evidence>
<gene>
    <name evidence="6" type="ORF">IED13_03325</name>
</gene>
<reference evidence="6" key="1">
    <citation type="submission" date="2020-09" db="EMBL/GenBank/DDBJ databases">
        <title>Bosea spartocytisi sp. nov. a root nodule endophyte of Spartocytisus supranubius in the high mountain ecosystem fo the Teide National Park (Canary Islands, Spain).</title>
        <authorList>
            <person name="Pulido-Suarez L."/>
            <person name="Peix A."/>
            <person name="Igual J.M."/>
            <person name="Socas-Perez N."/>
            <person name="Velazquez E."/>
            <person name="Flores-Felix J.D."/>
            <person name="Leon-Barrios M."/>
        </authorList>
    </citation>
    <scope>NUCLEOTIDE SEQUENCE</scope>
    <source>
        <strain evidence="6">SSUT16</strain>
    </source>
</reference>
<dbReference type="SMART" id="SM00342">
    <property type="entry name" value="HTH_ARAC"/>
    <property type="match status" value="1"/>
</dbReference>
<dbReference type="GO" id="GO:0043565">
    <property type="term" value="F:sequence-specific DNA binding"/>
    <property type="evidence" value="ECO:0007669"/>
    <property type="project" value="InterPro"/>
</dbReference>
<dbReference type="PANTHER" id="PTHR46796:SF14">
    <property type="entry name" value="TRANSCRIPTIONAL REGULATORY PROTEIN"/>
    <property type="match status" value="1"/>
</dbReference>
<dbReference type="InterPro" id="IPR009057">
    <property type="entry name" value="Homeodomain-like_sf"/>
</dbReference>
<dbReference type="RefSeq" id="WP_191123373.1">
    <property type="nucleotide sequence ID" value="NZ_JACXWY010000002.1"/>
</dbReference>
<sequence length="312" mass="34812">MSLQPSMNSVREGISVIGTLKWRAFNGVIADLWQARCEKGARGEYVSQHPRLFIVLETEGGSFETRLSPGGPGIASAPGGSSISYMPAGMPVWTRIDERLRLKHLDLHFDAQEIAERLAEPLDRAILAQPRIMFSDERIMALARMIAAECAEPERRHDLYGDGLVLALLIDLFQVRRREPRRRSSLTGEQLRRITDFIADHCGDNIRLQELAALVDLSQSHFSHAFKAATGLPPHQWQLQARVRKGQEMLAAGDRTLTEIAAEIGFSDQAHFTRVFRRIAGETPAAWQRARRSSATIPSSGAMQPAKRRESA</sequence>
<dbReference type="Proteomes" id="UP000619295">
    <property type="component" value="Unassembled WGS sequence"/>
</dbReference>
<organism evidence="6 7">
    <name type="scientific">Bosea spartocytisi</name>
    <dbReference type="NCBI Taxonomy" id="2773451"/>
    <lineage>
        <taxon>Bacteria</taxon>
        <taxon>Pseudomonadati</taxon>
        <taxon>Pseudomonadota</taxon>
        <taxon>Alphaproteobacteria</taxon>
        <taxon>Hyphomicrobiales</taxon>
        <taxon>Boseaceae</taxon>
        <taxon>Bosea</taxon>
    </lineage>
</organism>
<feature type="compositionally biased region" description="Polar residues" evidence="4">
    <location>
        <begin position="293"/>
        <end position="302"/>
    </location>
</feature>
<dbReference type="InterPro" id="IPR020449">
    <property type="entry name" value="Tscrpt_reg_AraC-type_HTH"/>
</dbReference>